<proteinExistence type="predicted"/>
<dbReference type="InterPro" id="IPR048389">
    <property type="entry name" value="YciQ-like_C"/>
</dbReference>
<name>A0A1F6V9B0_9BACT</name>
<accession>A0A1F6V9B0</accession>
<keyword evidence="1" id="KW-0812">Transmembrane</keyword>
<sequence>MPNILFPTNTILKNFADTDSFFLACLFTFIFSWAVAIFVLAKARSVRQDPKSVVPEYDPPKDLSPVFARYIMVSGREGGMAGEVTKTGNQLLTLINLFEDGLLKKLSFTTESLLEYEIHENYKNMDCAEEEKKFLDRLNEKVGMSGKLQEKLSKHGYDGDGYNELNGVWFDFWYKDLYGLALSRGYMEKESKIITVISIFAGSLTFGVFFSVFLSFIPVVGVFIAGIILLPVIVVFSVGYLLASILLPHLNNIYIIVSDIEIVKVFLVGFAVFSWFAWFIIFGQNMTKLARKLTPRGLEIVRQLNGYKMYLKGVDRGRLSFSFNRESDLSRNRTSFSWLGVFGLITDKHWDEWYLIANHPN</sequence>
<protein>
    <recommendedName>
        <fullName evidence="2">Predicted membrane protein YciQ-like C-terminal domain-containing protein</fullName>
    </recommendedName>
</protein>
<keyword evidence="1" id="KW-0472">Membrane</keyword>
<feature type="transmembrane region" description="Helical" evidence="1">
    <location>
        <begin position="193"/>
        <end position="217"/>
    </location>
</feature>
<evidence type="ECO:0000256" key="1">
    <source>
        <dbReference type="SAM" id="Phobius"/>
    </source>
</evidence>
<dbReference type="Proteomes" id="UP000177370">
    <property type="component" value="Unassembled WGS sequence"/>
</dbReference>
<reference evidence="3 4" key="1">
    <citation type="journal article" date="2016" name="Nat. Commun.">
        <title>Thousands of microbial genomes shed light on interconnected biogeochemical processes in an aquifer system.</title>
        <authorList>
            <person name="Anantharaman K."/>
            <person name="Brown C.T."/>
            <person name="Hug L.A."/>
            <person name="Sharon I."/>
            <person name="Castelle C.J."/>
            <person name="Probst A.J."/>
            <person name="Thomas B.C."/>
            <person name="Singh A."/>
            <person name="Wilkins M.J."/>
            <person name="Karaoz U."/>
            <person name="Brodie E.L."/>
            <person name="Williams K.H."/>
            <person name="Hubbard S.S."/>
            <person name="Banfield J.F."/>
        </authorList>
    </citation>
    <scope>NUCLEOTIDE SEQUENCE [LARGE SCALE GENOMIC DNA]</scope>
</reference>
<evidence type="ECO:0000313" key="4">
    <source>
        <dbReference type="Proteomes" id="UP000177370"/>
    </source>
</evidence>
<feature type="transmembrane region" description="Helical" evidence="1">
    <location>
        <begin position="262"/>
        <end position="282"/>
    </location>
</feature>
<keyword evidence="1" id="KW-1133">Transmembrane helix</keyword>
<organism evidence="3 4">
    <name type="scientific">Candidatus Nomurabacteria bacterium RIFCSPHIGHO2_01_FULL_40_24b</name>
    <dbReference type="NCBI Taxonomy" id="1801739"/>
    <lineage>
        <taxon>Bacteria</taxon>
        <taxon>Candidatus Nomuraibacteriota</taxon>
    </lineage>
</organism>
<dbReference type="Pfam" id="PF20990">
    <property type="entry name" value="DUF2207_C"/>
    <property type="match status" value="1"/>
</dbReference>
<feature type="domain" description="Predicted membrane protein YciQ-like C-terminal" evidence="2">
    <location>
        <begin position="56"/>
        <end position="320"/>
    </location>
</feature>
<comment type="caution">
    <text evidence="3">The sequence shown here is derived from an EMBL/GenBank/DDBJ whole genome shotgun (WGS) entry which is preliminary data.</text>
</comment>
<gene>
    <name evidence="3" type="ORF">A2647_00585</name>
</gene>
<evidence type="ECO:0000259" key="2">
    <source>
        <dbReference type="Pfam" id="PF20990"/>
    </source>
</evidence>
<dbReference type="AlphaFoldDB" id="A0A1F6V9B0"/>
<feature type="transmembrane region" description="Helical" evidence="1">
    <location>
        <begin position="223"/>
        <end position="250"/>
    </location>
</feature>
<feature type="transmembrane region" description="Helical" evidence="1">
    <location>
        <begin position="20"/>
        <end position="41"/>
    </location>
</feature>
<evidence type="ECO:0000313" key="3">
    <source>
        <dbReference type="EMBL" id="OGI66237.1"/>
    </source>
</evidence>
<dbReference type="EMBL" id="MFTP01000002">
    <property type="protein sequence ID" value="OGI66237.1"/>
    <property type="molecule type" value="Genomic_DNA"/>
</dbReference>